<evidence type="ECO:0000313" key="3">
    <source>
        <dbReference type="EMBL" id="UUF07110.1"/>
    </source>
</evidence>
<accession>A0ABY5JKP1</accession>
<dbReference type="InterPro" id="IPR001296">
    <property type="entry name" value="Glyco_trans_1"/>
</dbReference>
<feature type="domain" description="Glycosyl transferase family 1" evidence="1">
    <location>
        <begin position="180"/>
        <end position="344"/>
    </location>
</feature>
<evidence type="ECO:0000259" key="1">
    <source>
        <dbReference type="Pfam" id="PF00534"/>
    </source>
</evidence>
<dbReference type="PANTHER" id="PTHR45947:SF3">
    <property type="entry name" value="SULFOQUINOVOSYL TRANSFERASE SQD2"/>
    <property type="match status" value="1"/>
</dbReference>
<dbReference type="EMBL" id="CP071249">
    <property type="protein sequence ID" value="UUF07110.1"/>
    <property type="molecule type" value="Genomic_DNA"/>
</dbReference>
<dbReference type="Pfam" id="PF13439">
    <property type="entry name" value="Glyco_transf_4"/>
    <property type="match status" value="1"/>
</dbReference>
<evidence type="ECO:0000259" key="2">
    <source>
        <dbReference type="Pfam" id="PF13439"/>
    </source>
</evidence>
<gene>
    <name evidence="3" type="ORF">J0J69_06370</name>
</gene>
<feature type="domain" description="Glycosyltransferase subfamily 4-like N-terminal" evidence="2">
    <location>
        <begin position="15"/>
        <end position="169"/>
    </location>
</feature>
<dbReference type="Pfam" id="PF00534">
    <property type="entry name" value="Glycos_transf_1"/>
    <property type="match status" value="1"/>
</dbReference>
<dbReference type="InterPro" id="IPR028098">
    <property type="entry name" value="Glyco_trans_4-like_N"/>
</dbReference>
<sequence length="370" mass="42731">MIKVLHLLPMNKLSGAERMGLLICKHMSEVESYVITGGADLAAVFEKEGIQTNHLNFSMRQLPQVIKQLNRFIREKQIDIIHAHDNIASLSAYLTKKRYGLKVKIVSHIHNCYPWLEGNGVYKRIDQFIRPKYDFNIACGQIVYDYYYQHAPYFNLKKTCILSNAIDVSNLGITPQNQVNEIREIFNIPSDQKIIGYIGRLSEQKGMIPFIKALKNYKDQFENCKFLIVGSGEQEDETKQLVKEFELEELFIFTGFQSNIYPFYQLIDIFFLPSLYEGLPMVLLEAMAFRKAVVSMNVGSINEIIKDDITGKLVKPKAYSEFIKCLYNIKEDETILQKYGNNARMLIEGNNDIKAYVKKIISIYDKVINL</sequence>
<evidence type="ECO:0000313" key="4">
    <source>
        <dbReference type="Proteomes" id="UP001058016"/>
    </source>
</evidence>
<dbReference type="RefSeq" id="WP_212725998.1">
    <property type="nucleotide sequence ID" value="NZ_CP071249.1"/>
</dbReference>
<organism evidence="3 4">
    <name type="scientific">Turicibacter bilis</name>
    <dbReference type="NCBI Taxonomy" id="2735723"/>
    <lineage>
        <taxon>Bacteria</taxon>
        <taxon>Bacillati</taxon>
        <taxon>Bacillota</taxon>
        <taxon>Erysipelotrichia</taxon>
        <taxon>Erysipelotrichales</taxon>
        <taxon>Turicibacteraceae</taxon>
        <taxon>Turicibacter</taxon>
    </lineage>
</organism>
<dbReference type="Gene3D" id="3.40.50.2000">
    <property type="entry name" value="Glycogen Phosphorylase B"/>
    <property type="match status" value="2"/>
</dbReference>
<dbReference type="InterPro" id="IPR050194">
    <property type="entry name" value="Glycosyltransferase_grp1"/>
</dbReference>
<name>A0ABY5JKP1_9FIRM</name>
<proteinExistence type="predicted"/>
<reference evidence="3 4" key="1">
    <citation type="submission" date="2021-03" db="EMBL/GenBank/DDBJ databases">
        <title>Comparative Genomics and Metabolomics in the genus Turicibacter.</title>
        <authorList>
            <person name="Maki J."/>
            <person name="Looft T."/>
        </authorList>
    </citation>
    <scope>NUCLEOTIDE SEQUENCE [LARGE SCALE GENOMIC DNA]</scope>
    <source>
        <strain evidence="3 4">MMM721</strain>
    </source>
</reference>
<protein>
    <submittedName>
        <fullName evidence="3">Glycosyltransferase family 4 protein</fullName>
    </submittedName>
</protein>
<dbReference type="PANTHER" id="PTHR45947">
    <property type="entry name" value="SULFOQUINOVOSYL TRANSFERASE SQD2"/>
    <property type="match status" value="1"/>
</dbReference>
<dbReference type="CDD" id="cd03801">
    <property type="entry name" value="GT4_PimA-like"/>
    <property type="match status" value="1"/>
</dbReference>
<dbReference type="Proteomes" id="UP001058016">
    <property type="component" value="Chromosome"/>
</dbReference>
<dbReference type="SUPFAM" id="SSF53756">
    <property type="entry name" value="UDP-Glycosyltransferase/glycogen phosphorylase"/>
    <property type="match status" value="1"/>
</dbReference>
<keyword evidence="4" id="KW-1185">Reference proteome</keyword>